<accession>A0A9N8W436</accession>
<dbReference type="Proteomes" id="UP000789706">
    <property type="component" value="Unassembled WGS sequence"/>
</dbReference>
<dbReference type="Gene3D" id="1.10.150.50">
    <property type="entry name" value="Transcription Factor, Ets-1"/>
    <property type="match status" value="1"/>
</dbReference>
<comment type="caution">
    <text evidence="1">The sequence shown here is derived from an EMBL/GenBank/DDBJ whole genome shotgun (WGS) entry which is preliminary data.</text>
</comment>
<name>A0A9N8W436_9GLOM</name>
<dbReference type="OrthoDB" id="2303598at2759"/>
<evidence type="ECO:0000313" key="1">
    <source>
        <dbReference type="EMBL" id="CAG8470207.1"/>
    </source>
</evidence>
<protein>
    <submittedName>
        <fullName evidence="1">5707_t:CDS:1</fullName>
    </submittedName>
</protein>
<reference evidence="1" key="1">
    <citation type="submission" date="2021-06" db="EMBL/GenBank/DDBJ databases">
        <authorList>
            <person name="Kallberg Y."/>
            <person name="Tangrot J."/>
            <person name="Rosling A."/>
        </authorList>
    </citation>
    <scope>NUCLEOTIDE SEQUENCE</scope>
    <source>
        <strain evidence="1">AZ414A</strain>
    </source>
</reference>
<keyword evidence="2" id="KW-1185">Reference proteome</keyword>
<organism evidence="1 2">
    <name type="scientific">Diversispora eburnea</name>
    <dbReference type="NCBI Taxonomy" id="1213867"/>
    <lineage>
        <taxon>Eukaryota</taxon>
        <taxon>Fungi</taxon>
        <taxon>Fungi incertae sedis</taxon>
        <taxon>Mucoromycota</taxon>
        <taxon>Glomeromycotina</taxon>
        <taxon>Glomeromycetes</taxon>
        <taxon>Diversisporales</taxon>
        <taxon>Diversisporaceae</taxon>
        <taxon>Diversispora</taxon>
    </lineage>
</organism>
<sequence length="366" mass="43265">MVNSSMLQELHKGDYELDPSDNRCIKGYSVNYKKARGVFCFVPLDIPLNVPNRSLSDQEILCYFLPERTPLAEGLALVYTHLMKLRFPSSLQRGLHFVIAPTVRMTKEKNYAHVVKGMDWHLCTIKVSAEMNELICSDEDLDNVEGFLRTELYLLMEIWYEKATNDMDREILGELEGAFRWREAEFYDNSTYSKVFHTTFETSEDKYEILYKFSVDIENWSQEQVISFLKPHINEKYIKRIQEQEINGSGFLLLTEEIFIRKPGSFEFPYGLAMTITKLIKKLKESKDKKSALDKKVTESISWWTFEDRLILLDVLLEYLPDSLPWAEIVKKFEERSFRRISYGCYHQCSRKKEMELIPWLFKYRG</sequence>
<dbReference type="SUPFAM" id="SSF47769">
    <property type="entry name" value="SAM/Pointed domain"/>
    <property type="match status" value="1"/>
</dbReference>
<dbReference type="EMBL" id="CAJVPK010000189">
    <property type="protein sequence ID" value="CAG8470207.1"/>
    <property type="molecule type" value="Genomic_DNA"/>
</dbReference>
<dbReference type="AlphaFoldDB" id="A0A9N8W436"/>
<evidence type="ECO:0000313" key="2">
    <source>
        <dbReference type="Proteomes" id="UP000789706"/>
    </source>
</evidence>
<proteinExistence type="predicted"/>
<dbReference type="InterPro" id="IPR013761">
    <property type="entry name" value="SAM/pointed_sf"/>
</dbReference>
<gene>
    <name evidence="1" type="ORF">DEBURN_LOCUS3122</name>
</gene>